<dbReference type="Pfam" id="PF06201">
    <property type="entry name" value="PITH"/>
    <property type="match status" value="1"/>
</dbReference>
<dbReference type="InterPro" id="IPR017937">
    <property type="entry name" value="Thioredoxin_CS"/>
</dbReference>
<evidence type="ECO:0000259" key="5">
    <source>
        <dbReference type="PROSITE" id="PS51532"/>
    </source>
</evidence>
<dbReference type="InterPro" id="IPR037047">
    <property type="entry name" value="PITH_dom_sf"/>
</dbReference>
<dbReference type="InterPro" id="IPR005746">
    <property type="entry name" value="Thioredoxin"/>
</dbReference>
<dbReference type="GO" id="GO:0005737">
    <property type="term" value="C:cytoplasm"/>
    <property type="evidence" value="ECO:0007669"/>
    <property type="project" value="UniProtKB-ARBA"/>
</dbReference>
<dbReference type="Pfam" id="PF00085">
    <property type="entry name" value="Thioredoxin"/>
    <property type="match status" value="1"/>
</dbReference>
<accession>A0A9P4IH57</accession>
<dbReference type="SUPFAM" id="SSF52833">
    <property type="entry name" value="Thioredoxin-like"/>
    <property type="match status" value="1"/>
</dbReference>
<organism evidence="6 7">
    <name type="scientific">Rhizodiscina lignyota</name>
    <dbReference type="NCBI Taxonomy" id="1504668"/>
    <lineage>
        <taxon>Eukaryota</taxon>
        <taxon>Fungi</taxon>
        <taxon>Dikarya</taxon>
        <taxon>Ascomycota</taxon>
        <taxon>Pezizomycotina</taxon>
        <taxon>Dothideomycetes</taxon>
        <taxon>Pleosporomycetidae</taxon>
        <taxon>Aulographales</taxon>
        <taxon>Rhizodiscinaceae</taxon>
        <taxon>Rhizodiscina</taxon>
    </lineage>
</organism>
<protein>
    <submittedName>
        <fullName evidence="6">DUF1000-domain-containing protein</fullName>
    </submittedName>
</protein>
<dbReference type="CDD" id="cd02947">
    <property type="entry name" value="TRX_family"/>
    <property type="match status" value="1"/>
</dbReference>
<evidence type="ECO:0000313" key="6">
    <source>
        <dbReference type="EMBL" id="KAF2099094.1"/>
    </source>
</evidence>
<dbReference type="Proteomes" id="UP000799772">
    <property type="component" value="Unassembled WGS sequence"/>
</dbReference>
<reference evidence="6" key="1">
    <citation type="journal article" date="2020" name="Stud. Mycol.">
        <title>101 Dothideomycetes genomes: a test case for predicting lifestyles and emergence of pathogens.</title>
        <authorList>
            <person name="Haridas S."/>
            <person name="Albert R."/>
            <person name="Binder M."/>
            <person name="Bloem J."/>
            <person name="Labutti K."/>
            <person name="Salamov A."/>
            <person name="Andreopoulos B."/>
            <person name="Baker S."/>
            <person name="Barry K."/>
            <person name="Bills G."/>
            <person name="Bluhm B."/>
            <person name="Cannon C."/>
            <person name="Castanera R."/>
            <person name="Culley D."/>
            <person name="Daum C."/>
            <person name="Ezra D."/>
            <person name="Gonzalez J."/>
            <person name="Henrissat B."/>
            <person name="Kuo A."/>
            <person name="Liang C."/>
            <person name="Lipzen A."/>
            <person name="Lutzoni F."/>
            <person name="Magnuson J."/>
            <person name="Mondo S."/>
            <person name="Nolan M."/>
            <person name="Ohm R."/>
            <person name="Pangilinan J."/>
            <person name="Park H.-J."/>
            <person name="Ramirez L."/>
            <person name="Alfaro M."/>
            <person name="Sun H."/>
            <person name="Tritt A."/>
            <person name="Yoshinaga Y."/>
            <person name="Zwiers L.-H."/>
            <person name="Turgeon B."/>
            <person name="Goodwin S."/>
            <person name="Spatafora J."/>
            <person name="Crous P."/>
            <person name="Grigoriev I."/>
        </authorList>
    </citation>
    <scope>NUCLEOTIDE SEQUENCE</scope>
    <source>
        <strain evidence="6">CBS 133067</strain>
    </source>
</reference>
<feature type="region of interest" description="Disordered" evidence="3">
    <location>
        <begin position="111"/>
        <end position="132"/>
    </location>
</feature>
<dbReference type="PRINTS" id="PR00421">
    <property type="entry name" value="THIOREDOXIN"/>
</dbReference>
<name>A0A9P4IH57_9PEZI</name>
<keyword evidence="2" id="KW-1015">Disulfide bond</keyword>
<gene>
    <name evidence="6" type="ORF">NA57DRAFT_66233</name>
</gene>
<dbReference type="InterPro" id="IPR013766">
    <property type="entry name" value="Thioredoxin_domain"/>
</dbReference>
<evidence type="ECO:0000256" key="3">
    <source>
        <dbReference type="SAM" id="MobiDB-lite"/>
    </source>
</evidence>
<dbReference type="EMBL" id="ML978126">
    <property type="protein sequence ID" value="KAF2099094.1"/>
    <property type="molecule type" value="Genomic_DNA"/>
</dbReference>
<dbReference type="InterPro" id="IPR008979">
    <property type="entry name" value="Galactose-bd-like_sf"/>
</dbReference>
<dbReference type="Gene3D" id="3.40.30.10">
    <property type="entry name" value="Glutaredoxin"/>
    <property type="match status" value="1"/>
</dbReference>
<dbReference type="PROSITE" id="PS51532">
    <property type="entry name" value="PITH"/>
    <property type="match status" value="1"/>
</dbReference>
<evidence type="ECO:0000256" key="1">
    <source>
        <dbReference type="ARBA" id="ARBA00008987"/>
    </source>
</evidence>
<keyword evidence="7" id="KW-1185">Reference proteome</keyword>
<feature type="compositionally biased region" description="Low complexity" evidence="3">
    <location>
        <begin position="121"/>
        <end position="132"/>
    </location>
</feature>
<comment type="caution">
    <text evidence="6">The sequence shown here is derived from an EMBL/GenBank/DDBJ whole genome shotgun (WGS) entry which is preliminary data.</text>
</comment>
<sequence>MSKTVLIKSPDQFRSLLQSSRIVVVDFYADWCGPCKAIAPIFEQLSGQLSRKDQITFTKVDTEEQKQLAQTFGITALPTFLVFKNGSEVERIQSANAKALSDAVKKLAAEAGGSSSGGFGESSSSSGTWRGAGLPRGYTDVTDEVDVRGLDLLNADSSFGEVRTLFSGEQPSAVTGKSKAGSSNSKADWIESDTDEQLMLFIPFQSTLKVHTVQITSIPPKSSDDEEIPMRPRTIKLYTNRAHNLGFEEADDIPPTQTIELSDDAWDEKTGTAKLELRFVKFQNVSSLVMFVVDGDGDGEKVRVDRIRLIGESGSKREMGKLEKIGDEQGE</sequence>
<dbReference type="PROSITE" id="PS51352">
    <property type="entry name" value="THIOREDOXIN_2"/>
    <property type="match status" value="1"/>
</dbReference>
<proteinExistence type="inferred from homology"/>
<comment type="similarity">
    <text evidence="1">Belongs to the thioredoxin family.</text>
</comment>
<dbReference type="InterPro" id="IPR010400">
    <property type="entry name" value="PITH_dom"/>
</dbReference>
<feature type="domain" description="PITH" evidence="5">
    <location>
        <begin position="130"/>
        <end position="329"/>
    </location>
</feature>
<dbReference type="InterPro" id="IPR036249">
    <property type="entry name" value="Thioredoxin-like_sf"/>
</dbReference>
<evidence type="ECO:0000256" key="2">
    <source>
        <dbReference type="ARBA" id="ARBA00023157"/>
    </source>
</evidence>
<dbReference type="SUPFAM" id="SSF49785">
    <property type="entry name" value="Galactose-binding domain-like"/>
    <property type="match status" value="1"/>
</dbReference>
<dbReference type="FunFam" id="3.40.30.10:FF:000245">
    <property type="entry name" value="Thioredoxin"/>
    <property type="match status" value="1"/>
</dbReference>
<evidence type="ECO:0000313" key="7">
    <source>
        <dbReference type="Proteomes" id="UP000799772"/>
    </source>
</evidence>
<dbReference type="PROSITE" id="PS00194">
    <property type="entry name" value="THIOREDOXIN_1"/>
    <property type="match status" value="1"/>
</dbReference>
<dbReference type="OrthoDB" id="2121326at2759"/>
<dbReference type="PANTHER" id="PTHR46115">
    <property type="entry name" value="THIOREDOXIN-LIKE PROTEIN 1"/>
    <property type="match status" value="1"/>
</dbReference>
<dbReference type="GO" id="GO:0015035">
    <property type="term" value="F:protein-disulfide reductase activity"/>
    <property type="evidence" value="ECO:0007669"/>
    <property type="project" value="InterPro"/>
</dbReference>
<feature type="domain" description="Thioredoxin" evidence="4">
    <location>
        <begin position="1"/>
        <end position="109"/>
    </location>
</feature>
<evidence type="ECO:0000259" key="4">
    <source>
        <dbReference type="PROSITE" id="PS51352"/>
    </source>
</evidence>
<dbReference type="AlphaFoldDB" id="A0A9P4IH57"/>
<dbReference type="Gene3D" id="2.60.120.470">
    <property type="entry name" value="PITH domain"/>
    <property type="match status" value="1"/>
</dbReference>
<dbReference type="NCBIfam" id="TIGR01068">
    <property type="entry name" value="thioredoxin"/>
    <property type="match status" value="1"/>
</dbReference>